<dbReference type="AlphaFoldDB" id="A0A1E7EXJ2"/>
<name>A0A1E7EXJ2_9STRA</name>
<dbReference type="Proteomes" id="UP000095751">
    <property type="component" value="Unassembled WGS sequence"/>
</dbReference>
<organism evidence="1 2">
    <name type="scientific">Fragilariopsis cylindrus CCMP1102</name>
    <dbReference type="NCBI Taxonomy" id="635003"/>
    <lineage>
        <taxon>Eukaryota</taxon>
        <taxon>Sar</taxon>
        <taxon>Stramenopiles</taxon>
        <taxon>Ochrophyta</taxon>
        <taxon>Bacillariophyta</taxon>
        <taxon>Bacillariophyceae</taxon>
        <taxon>Bacillariophycidae</taxon>
        <taxon>Bacillariales</taxon>
        <taxon>Bacillariaceae</taxon>
        <taxon>Fragilariopsis</taxon>
    </lineage>
</organism>
<sequence>MQSAKESRVVVFTNIIYVPVVATNDNGDNNNSNVLGVLKVELGQNGGSFYSTGSEIKDAKRVARNLGFFMNHF</sequence>
<keyword evidence="2" id="KW-1185">Reference proteome</keyword>
<gene>
    <name evidence="1" type="ORF">FRACYDRAFT_271071</name>
</gene>
<reference evidence="1 2" key="1">
    <citation type="submission" date="2016-09" db="EMBL/GenBank/DDBJ databases">
        <title>Extensive genetic diversity and differential bi-allelic expression allows diatom success in the polar Southern Ocean.</title>
        <authorList>
            <consortium name="DOE Joint Genome Institute"/>
            <person name="Mock T."/>
            <person name="Otillar R.P."/>
            <person name="Strauss J."/>
            <person name="Dupont C."/>
            <person name="Frickenhaus S."/>
            <person name="Maumus F."/>
            <person name="Mcmullan M."/>
            <person name="Sanges R."/>
            <person name="Schmutz J."/>
            <person name="Toseland A."/>
            <person name="Valas R."/>
            <person name="Veluchamy A."/>
            <person name="Ward B.J."/>
            <person name="Allen A."/>
            <person name="Barry K."/>
            <person name="Falciatore A."/>
            <person name="Ferrante M."/>
            <person name="Fortunato A.E."/>
            <person name="Gloeckner G."/>
            <person name="Gruber A."/>
            <person name="Hipkin R."/>
            <person name="Janech M."/>
            <person name="Kroth P."/>
            <person name="Leese F."/>
            <person name="Lindquist E."/>
            <person name="Lyon B.R."/>
            <person name="Martin J."/>
            <person name="Mayer C."/>
            <person name="Parker M."/>
            <person name="Quesneville H."/>
            <person name="Raymond J."/>
            <person name="Uhlig C."/>
            <person name="Valentin K.U."/>
            <person name="Worden A.Z."/>
            <person name="Armbrust E.V."/>
            <person name="Bowler C."/>
            <person name="Green B."/>
            <person name="Moulton V."/>
            <person name="Van Oosterhout C."/>
            <person name="Grigoriev I."/>
        </authorList>
    </citation>
    <scope>NUCLEOTIDE SEQUENCE [LARGE SCALE GENOMIC DNA]</scope>
    <source>
        <strain evidence="1 2">CCMP1102</strain>
    </source>
</reference>
<proteinExistence type="predicted"/>
<protein>
    <submittedName>
        <fullName evidence="1">Uncharacterized protein</fullName>
    </submittedName>
</protein>
<accession>A0A1E7EXJ2</accession>
<dbReference type="EMBL" id="KV784371">
    <property type="protein sequence ID" value="OEU10535.1"/>
    <property type="molecule type" value="Genomic_DNA"/>
</dbReference>
<dbReference type="KEGG" id="fcy:FRACYDRAFT_271071"/>
<evidence type="ECO:0000313" key="2">
    <source>
        <dbReference type="Proteomes" id="UP000095751"/>
    </source>
</evidence>
<dbReference type="InParanoid" id="A0A1E7EXJ2"/>
<evidence type="ECO:0000313" key="1">
    <source>
        <dbReference type="EMBL" id="OEU10535.1"/>
    </source>
</evidence>